<evidence type="ECO:0000313" key="6">
    <source>
        <dbReference type="EMBL" id="EKC59195.1"/>
    </source>
</evidence>
<evidence type="ECO:0000256" key="2">
    <source>
        <dbReference type="ARBA" id="ARBA00012706"/>
    </source>
</evidence>
<sequence length="152" mass="16820">MKTKLLPLMLLAGIALSGCGTADTAADSFVRVENGQFLLNDKPYYFIGTNFWYGPILGSQGPDGDRGRLARELDALRDRGVTNLRVLVGADGEEGVPCKIEPILQTAPGEYDDALLDGLDYFMREAARRDMKVVLYLTNSWEWSGGYSQYLM</sequence>
<dbReference type="Gene3D" id="3.20.20.80">
    <property type="entry name" value="Glycosidases"/>
    <property type="match status" value="1"/>
</dbReference>
<dbReference type="EC" id="3.2.1.78" evidence="2"/>
<dbReference type="PANTHER" id="PTHR31451:SF40">
    <property type="entry name" value="GLYCOSIDE HYDROLASE FAMILY 5 DOMAIN-CONTAINING PROTEIN"/>
    <property type="match status" value="1"/>
</dbReference>
<gene>
    <name evidence="6" type="ORF">LEA_13488</name>
</gene>
<keyword evidence="4" id="KW-0326">Glycosidase</keyword>
<dbReference type="InterPro" id="IPR001547">
    <property type="entry name" value="Glyco_hydro_5"/>
</dbReference>
<comment type="catalytic activity">
    <reaction evidence="1">
        <text>Random hydrolysis of (1-&gt;4)-beta-D-mannosidic linkages in mannans, galactomannans and glucomannans.</text>
        <dbReference type="EC" id="3.2.1.78"/>
    </reaction>
</comment>
<dbReference type="InterPro" id="IPR045053">
    <property type="entry name" value="MAN-like"/>
</dbReference>
<dbReference type="Pfam" id="PF26410">
    <property type="entry name" value="GH5_mannosidase"/>
    <property type="match status" value="1"/>
</dbReference>
<dbReference type="PROSITE" id="PS51257">
    <property type="entry name" value="PROKAR_LIPOPROTEIN"/>
    <property type="match status" value="1"/>
</dbReference>
<dbReference type="InterPro" id="IPR017853">
    <property type="entry name" value="GH"/>
</dbReference>
<evidence type="ECO:0000256" key="3">
    <source>
        <dbReference type="ARBA" id="ARBA00022801"/>
    </source>
</evidence>
<dbReference type="AlphaFoldDB" id="K1SZJ4"/>
<accession>K1SZJ4</accession>
<evidence type="ECO:0000256" key="4">
    <source>
        <dbReference type="ARBA" id="ARBA00023295"/>
    </source>
</evidence>
<dbReference type="GO" id="GO:0016985">
    <property type="term" value="F:mannan endo-1,4-beta-mannosidase activity"/>
    <property type="evidence" value="ECO:0007669"/>
    <property type="project" value="TreeGrafter"/>
</dbReference>
<comment type="caution">
    <text evidence="6">The sequence shown here is derived from an EMBL/GenBank/DDBJ whole genome shotgun (WGS) entry which is preliminary data.</text>
</comment>
<evidence type="ECO:0000256" key="1">
    <source>
        <dbReference type="ARBA" id="ARBA00001678"/>
    </source>
</evidence>
<dbReference type="SUPFAM" id="SSF51445">
    <property type="entry name" value="(Trans)glycosidases"/>
    <property type="match status" value="1"/>
</dbReference>
<dbReference type="PANTHER" id="PTHR31451">
    <property type="match status" value="1"/>
</dbReference>
<keyword evidence="3" id="KW-0378">Hydrolase</keyword>
<organism evidence="6">
    <name type="scientific">human gut metagenome</name>
    <dbReference type="NCBI Taxonomy" id="408170"/>
    <lineage>
        <taxon>unclassified sequences</taxon>
        <taxon>metagenomes</taxon>
        <taxon>organismal metagenomes</taxon>
    </lineage>
</organism>
<dbReference type="EMBL" id="AJWY01009153">
    <property type="protein sequence ID" value="EKC59195.1"/>
    <property type="molecule type" value="Genomic_DNA"/>
</dbReference>
<feature type="non-terminal residue" evidence="6">
    <location>
        <position position="152"/>
    </location>
</feature>
<protein>
    <recommendedName>
        <fullName evidence="2">mannan endo-1,4-beta-mannosidase</fullName>
        <ecNumber evidence="2">3.2.1.78</ecNumber>
    </recommendedName>
</protein>
<feature type="domain" description="Glycoside hydrolase family 5" evidence="5">
    <location>
        <begin position="28"/>
        <end position="151"/>
    </location>
</feature>
<reference evidence="6" key="1">
    <citation type="journal article" date="2013" name="Environ. Microbiol.">
        <title>Microbiota from the distal guts of lean and obese adolescents exhibit partial functional redundancy besides clear differences in community structure.</title>
        <authorList>
            <person name="Ferrer M."/>
            <person name="Ruiz A."/>
            <person name="Lanza F."/>
            <person name="Haange S.B."/>
            <person name="Oberbach A."/>
            <person name="Till H."/>
            <person name="Bargiela R."/>
            <person name="Campoy C."/>
            <person name="Segura M.T."/>
            <person name="Richter M."/>
            <person name="von Bergen M."/>
            <person name="Seifert J."/>
            <person name="Suarez A."/>
        </authorList>
    </citation>
    <scope>NUCLEOTIDE SEQUENCE</scope>
</reference>
<name>K1SZJ4_9ZZZZ</name>
<evidence type="ECO:0000259" key="5">
    <source>
        <dbReference type="Pfam" id="PF26410"/>
    </source>
</evidence>
<proteinExistence type="predicted"/>